<dbReference type="SMART" id="SM00871">
    <property type="entry name" value="AraC_E_bind"/>
    <property type="match status" value="1"/>
</dbReference>
<dbReference type="Pfam" id="PF06445">
    <property type="entry name" value="GyrI-like"/>
    <property type="match status" value="1"/>
</dbReference>
<dbReference type="AlphaFoldDB" id="A0A2V3U7B3"/>
<name>A0A2V3U7B3_9HYPH</name>
<protein>
    <submittedName>
        <fullName evidence="4">Effector-binding domain-containing protein</fullName>
    </submittedName>
</protein>
<keyword evidence="2" id="KW-0472">Membrane</keyword>
<dbReference type="SUPFAM" id="SSF55136">
    <property type="entry name" value="Probable bacterial effector-binding domain"/>
    <property type="match status" value="1"/>
</dbReference>
<keyword evidence="2" id="KW-1133">Transmembrane helix</keyword>
<comment type="caution">
    <text evidence="4">The sequence shown here is derived from an EMBL/GenBank/DDBJ whole genome shotgun (WGS) entry which is preliminary data.</text>
</comment>
<evidence type="ECO:0000256" key="2">
    <source>
        <dbReference type="SAM" id="Phobius"/>
    </source>
</evidence>
<feature type="region of interest" description="Disordered" evidence="1">
    <location>
        <begin position="63"/>
        <end position="88"/>
    </location>
</feature>
<dbReference type="InterPro" id="IPR011256">
    <property type="entry name" value="Reg_factor_effector_dom_sf"/>
</dbReference>
<evidence type="ECO:0000313" key="5">
    <source>
        <dbReference type="Proteomes" id="UP000248021"/>
    </source>
</evidence>
<organism evidence="4 5">
    <name type="scientific">Chelatococcus asaccharovorans</name>
    <dbReference type="NCBI Taxonomy" id="28210"/>
    <lineage>
        <taxon>Bacteria</taxon>
        <taxon>Pseudomonadati</taxon>
        <taxon>Pseudomonadota</taxon>
        <taxon>Alphaproteobacteria</taxon>
        <taxon>Hyphomicrobiales</taxon>
        <taxon>Chelatococcaceae</taxon>
        <taxon>Chelatococcus</taxon>
    </lineage>
</organism>
<dbReference type="InterPro" id="IPR010499">
    <property type="entry name" value="AraC_E-bd"/>
</dbReference>
<proteinExistence type="predicted"/>
<reference evidence="4 5" key="1">
    <citation type="submission" date="2018-05" db="EMBL/GenBank/DDBJ databases">
        <title>Genomic Encyclopedia of Type Strains, Phase IV (KMG-IV): sequencing the most valuable type-strain genomes for metagenomic binning, comparative biology and taxonomic classification.</title>
        <authorList>
            <person name="Goeker M."/>
        </authorList>
    </citation>
    <scope>NUCLEOTIDE SEQUENCE [LARGE SCALE GENOMIC DNA]</scope>
    <source>
        <strain evidence="4 5">DSM 6462</strain>
    </source>
</reference>
<keyword evidence="2" id="KW-0812">Transmembrane</keyword>
<keyword evidence="5" id="KW-1185">Reference proteome</keyword>
<dbReference type="InterPro" id="IPR029442">
    <property type="entry name" value="GyrI-like"/>
</dbReference>
<dbReference type="Gene3D" id="3.20.80.10">
    <property type="entry name" value="Regulatory factor, effector binding domain"/>
    <property type="match status" value="1"/>
</dbReference>
<dbReference type="Proteomes" id="UP000248021">
    <property type="component" value="Unassembled WGS sequence"/>
</dbReference>
<evidence type="ECO:0000313" key="4">
    <source>
        <dbReference type="EMBL" id="PXW58759.1"/>
    </source>
</evidence>
<feature type="domain" description="AraC effector-binding" evidence="3">
    <location>
        <begin position="104"/>
        <end position="256"/>
    </location>
</feature>
<gene>
    <name evidence="4" type="ORF">C7450_105107</name>
</gene>
<evidence type="ECO:0000259" key="3">
    <source>
        <dbReference type="SMART" id="SM00871"/>
    </source>
</evidence>
<evidence type="ECO:0000256" key="1">
    <source>
        <dbReference type="SAM" id="MobiDB-lite"/>
    </source>
</evidence>
<feature type="transmembrane region" description="Helical" evidence="2">
    <location>
        <begin position="37"/>
        <end position="57"/>
    </location>
</feature>
<sequence length="258" mass="26756">MMGSRALGEVTISQIVPRPGARHKARGLGRPGTSKPVAAWILPGLVMAALLVAATALSPGAFAQGGAQPPATSSPAPAPADGSPAASRAAEDLPALVPLTGNSGDAEDVMLPEKPAAVLRGGESTWDDGFKNLTESFARIQDALAKAGLKPAGRPLAVFLSADDTHFRFEAMVPLAAPFPGGGEIAPGITAGVTPSGRALRFVHKAPYDEIDTTYEAITAYLDSKNMVAKDAFIEEYSSRTMDPDDPDLEINVYVQPK</sequence>
<dbReference type="EMBL" id="QJJK01000005">
    <property type="protein sequence ID" value="PXW58759.1"/>
    <property type="molecule type" value="Genomic_DNA"/>
</dbReference>
<accession>A0A2V3U7B3</accession>